<evidence type="ECO:0000313" key="3">
    <source>
        <dbReference type="Proteomes" id="UP000253034"/>
    </source>
</evidence>
<dbReference type="Gene3D" id="1.50.10.10">
    <property type="match status" value="1"/>
</dbReference>
<dbReference type="SUPFAM" id="SSF48208">
    <property type="entry name" value="Six-hairpin glycosidases"/>
    <property type="match status" value="1"/>
</dbReference>
<dbReference type="EMBL" id="QPJT01000019">
    <property type="protein sequence ID" value="RCX12994.1"/>
    <property type="molecule type" value="Genomic_DNA"/>
</dbReference>
<dbReference type="InterPro" id="IPR008928">
    <property type="entry name" value="6-hairpin_glycosidase_sf"/>
</dbReference>
<accession>A0A369AZX3</accession>
<dbReference type="Pfam" id="PF18961">
    <property type="entry name" value="DUF5703_N"/>
    <property type="match status" value="1"/>
</dbReference>
<keyword evidence="3" id="KW-1185">Reference proteome</keyword>
<dbReference type="InterPro" id="IPR043757">
    <property type="entry name" value="DUF5703_N"/>
</dbReference>
<feature type="domain" description="DUF5703" evidence="1">
    <location>
        <begin position="12"/>
        <end position="296"/>
    </location>
</feature>
<gene>
    <name evidence="2" type="ORF">DFR58_11951</name>
</gene>
<reference evidence="2 3" key="1">
    <citation type="submission" date="2018-07" db="EMBL/GenBank/DDBJ databases">
        <title>Genomic Encyclopedia of Type Strains, Phase IV (KMG-IV): sequencing the most valuable type-strain genomes for metagenomic binning, comparative biology and taxonomic classification.</title>
        <authorList>
            <person name="Goeker M."/>
        </authorList>
    </citation>
    <scope>NUCLEOTIDE SEQUENCE [LARGE SCALE GENOMIC DNA]</scope>
    <source>
        <strain evidence="2 3">DSM 27016</strain>
    </source>
</reference>
<dbReference type="OrthoDB" id="101302at2"/>
<organism evidence="2 3">
    <name type="scientific">Anaerobacterium chartisolvens</name>
    <dbReference type="NCBI Taxonomy" id="1297424"/>
    <lineage>
        <taxon>Bacteria</taxon>
        <taxon>Bacillati</taxon>
        <taxon>Bacillota</taxon>
        <taxon>Clostridia</taxon>
        <taxon>Eubacteriales</taxon>
        <taxon>Oscillospiraceae</taxon>
        <taxon>Anaerobacterium</taxon>
    </lineage>
</organism>
<protein>
    <recommendedName>
        <fullName evidence="1">DUF5703 domain-containing protein</fullName>
    </recommendedName>
</protein>
<sequence>MDFNISKYNVKWTTQSKDSGESMPCGGFDAGANVWVENDEVLMYIDRSGSFDENNQMLKLGRFRFSFSHNPFEKYFSQELILQDGYVLISGEDFHMAVWFDTAKPVCNIEVESGRDIQVTAQYESWRTEERELAYGELGDGERQAAASYICYPGTVITYPDYLYAGTDSVTFYHRNRNEKLLFDFLINQQSLNAIKDEMYNPQKDLTFGGRLFGDTCVFSGNTSGSYAGIGYTGYALKSEACKKHRLYICFNTSQSERIGIWNKELELLCKKAVEDTSARENSKRWWKSFWERSFIDINGDKNESDTGFRLSRNYTLFRYMLGCNAYGSYPTKFNGGLFTTDPCYSVTGGHTFISEKDADHYGKTPDFRMWGGGSFTAQNQRLIYWPMLKSGDFDMMPSQFNYYKRLLKNAELRTKEYWGHKGCSFTEQLENMGLPIGLTYGFDNARWDIFKRPKYYDKTELICAATKYHYSTQLEFAFMILRYYRYTGKDISGYVPFIESVVAFYFEHYEFVHRFNACRPYDENGKLVIFPSTALETYKDALNPTDAVSGLRALISELIHLEEYVDAEYYREKLSRVPDISLGSIDGGQVINPAYSWTHIHNVELPQLYPVFPYEIYGIGLEGQNTAIHTWKTAPDRLKDHISWHQDGIFTARLGLTEDAAEINTKKLDDSGRRFPAFWGPGHDWVPDHNWGGSGMIGLQEMLVQQYGNKVYLFPAWTGEWDVKFKLHLLGGVAIYASMENKKVSWKLVPDMDGIEVIV</sequence>
<proteinExistence type="predicted"/>
<name>A0A369AZX3_9FIRM</name>
<evidence type="ECO:0000313" key="2">
    <source>
        <dbReference type="EMBL" id="RCX12994.1"/>
    </source>
</evidence>
<dbReference type="InterPro" id="IPR012341">
    <property type="entry name" value="6hp_glycosidase-like_sf"/>
</dbReference>
<dbReference type="GO" id="GO:0005975">
    <property type="term" value="P:carbohydrate metabolic process"/>
    <property type="evidence" value="ECO:0007669"/>
    <property type="project" value="InterPro"/>
</dbReference>
<dbReference type="AlphaFoldDB" id="A0A369AZX3"/>
<dbReference type="Proteomes" id="UP000253034">
    <property type="component" value="Unassembled WGS sequence"/>
</dbReference>
<dbReference type="RefSeq" id="WP_114298743.1">
    <property type="nucleotide sequence ID" value="NZ_QPJT01000019.1"/>
</dbReference>
<evidence type="ECO:0000259" key="1">
    <source>
        <dbReference type="Pfam" id="PF18961"/>
    </source>
</evidence>
<comment type="caution">
    <text evidence="2">The sequence shown here is derived from an EMBL/GenBank/DDBJ whole genome shotgun (WGS) entry which is preliminary data.</text>
</comment>